<protein>
    <submittedName>
        <fullName evidence="1">Uncharacterized protein</fullName>
    </submittedName>
</protein>
<dbReference type="EMBL" id="GBXM01047908">
    <property type="protein sequence ID" value="JAH60669.1"/>
    <property type="molecule type" value="Transcribed_RNA"/>
</dbReference>
<proteinExistence type="predicted"/>
<organism evidence="1">
    <name type="scientific">Anguilla anguilla</name>
    <name type="common">European freshwater eel</name>
    <name type="synonym">Muraena anguilla</name>
    <dbReference type="NCBI Taxonomy" id="7936"/>
    <lineage>
        <taxon>Eukaryota</taxon>
        <taxon>Metazoa</taxon>
        <taxon>Chordata</taxon>
        <taxon>Craniata</taxon>
        <taxon>Vertebrata</taxon>
        <taxon>Euteleostomi</taxon>
        <taxon>Actinopterygii</taxon>
        <taxon>Neopterygii</taxon>
        <taxon>Teleostei</taxon>
        <taxon>Anguilliformes</taxon>
        <taxon>Anguillidae</taxon>
        <taxon>Anguilla</taxon>
    </lineage>
</organism>
<sequence length="40" mass="4540">MAVLCSQLAQTKTKLTLSPSFQSVTLRQKTVSVIWQWSIM</sequence>
<reference evidence="1" key="2">
    <citation type="journal article" date="2015" name="Fish Shellfish Immunol.">
        <title>Early steps in the European eel (Anguilla anguilla)-Vibrio vulnificus interaction in the gills: Role of the RtxA13 toxin.</title>
        <authorList>
            <person name="Callol A."/>
            <person name="Pajuelo D."/>
            <person name="Ebbesson L."/>
            <person name="Teles M."/>
            <person name="MacKenzie S."/>
            <person name="Amaro C."/>
        </authorList>
    </citation>
    <scope>NUCLEOTIDE SEQUENCE</scope>
</reference>
<dbReference type="AlphaFoldDB" id="A0A0E9U427"/>
<accession>A0A0E9U427</accession>
<reference evidence="1" key="1">
    <citation type="submission" date="2014-11" db="EMBL/GenBank/DDBJ databases">
        <authorList>
            <person name="Amaro Gonzalez C."/>
        </authorList>
    </citation>
    <scope>NUCLEOTIDE SEQUENCE</scope>
</reference>
<evidence type="ECO:0000313" key="1">
    <source>
        <dbReference type="EMBL" id="JAH60669.1"/>
    </source>
</evidence>
<name>A0A0E9U427_ANGAN</name>